<accession>A0A4V6I5U1</accession>
<evidence type="ECO:0000313" key="2">
    <source>
        <dbReference type="Proteomes" id="UP000029857"/>
    </source>
</evidence>
<reference evidence="1 2" key="1">
    <citation type="journal article" date="2014" name="Genome Announc.">
        <title>Draft genome sequences of eight enterohepatic helicobacter species isolated from both laboratory and wild rodents.</title>
        <authorList>
            <person name="Sheh A."/>
            <person name="Shen Z."/>
            <person name="Fox J.G."/>
        </authorList>
    </citation>
    <scope>NUCLEOTIDE SEQUENCE [LARGE SCALE GENOMIC DNA]</scope>
    <source>
        <strain evidence="1 2">ATCC 49320</strain>
    </source>
</reference>
<dbReference type="EMBL" id="JRPJ02000032">
    <property type="protein sequence ID" value="TLE09292.1"/>
    <property type="molecule type" value="Genomic_DNA"/>
</dbReference>
<proteinExistence type="predicted"/>
<name>A0A4V6I5U1_9HELI</name>
<dbReference type="AlphaFoldDB" id="A0A4V6I5U1"/>
<dbReference type="Pfam" id="PF26363">
    <property type="entry name" value="Phospholipase-like"/>
    <property type="match status" value="1"/>
</dbReference>
<organism evidence="1 2">
    <name type="scientific">Helicobacter bilis</name>
    <dbReference type="NCBI Taxonomy" id="37372"/>
    <lineage>
        <taxon>Bacteria</taxon>
        <taxon>Pseudomonadati</taxon>
        <taxon>Campylobacterota</taxon>
        <taxon>Epsilonproteobacteria</taxon>
        <taxon>Campylobacterales</taxon>
        <taxon>Helicobacteraceae</taxon>
        <taxon>Helicobacter</taxon>
    </lineage>
</organism>
<comment type="caution">
    <text evidence="1">The sequence shown here is derived from an EMBL/GenBank/DDBJ whole genome shotgun (WGS) entry which is preliminary data.</text>
</comment>
<gene>
    <name evidence="1" type="ORF">LS79_008170</name>
</gene>
<evidence type="ECO:0000313" key="1">
    <source>
        <dbReference type="EMBL" id="TLE09292.1"/>
    </source>
</evidence>
<dbReference type="Gene3D" id="3.40.50.1820">
    <property type="entry name" value="alpha/beta hydrolase"/>
    <property type="match status" value="1"/>
</dbReference>
<dbReference type="SUPFAM" id="SSF53474">
    <property type="entry name" value="alpha/beta-Hydrolases"/>
    <property type="match status" value="1"/>
</dbReference>
<dbReference type="Proteomes" id="UP000029857">
    <property type="component" value="Unassembled WGS sequence"/>
</dbReference>
<sequence length="233" mass="27009">MSNNKERIKKLRDCAELAWAAYGYFHLVNKNYKHNDKDKKRLEHFPKLLKHLGEEKRDPTYADILDITYKYYLDDNGKPKDGFFDDRLFDGDFSPLQSKRFFEKYDLLIHQPNTDSGFSATLFQHKESNKYTLAIRGTELKLSQAWQDIITTDGSLLLSSTPLEQYNDMLRFYNQCKTKYPKIKTPNSLTLTGHSLGGCLAQLLTLSLCDNANEANINEIYTFNSHLESKKAV</sequence>
<dbReference type="GO" id="GO:0006629">
    <property type="term" value="P:lipid metabolic process"/>
    <property type="evidence" value="ECO:0007669"/>
    <property type="project" value="InterPro"/>
</dbReference>
<dbReference type="InterPro" id="IPR029058">
    <property type="entry name" value="AB_hydrolase_fold"/>
</dbReference>
<dbReference type="RefSeq" id="WP_138196240.1">
    <property type="nucleotide sequence ID" value="NZ_JRPJ02000032.1"/>
</dbReference>
<protein>
    <submittedName>
        <fullName evidence="1">DUF2974 domain-containing protein</fullName>
    </submittedName>
</protein>